<gene>
    <name evidence="2" type="ORF">ASPCAL03407</name>
</gene>
<keyword evidence="3" id="KW-1185">Reference proteome</keyword>
<dbReference type="STRING" id="454130.A0A0U5FS56"/>
<protein>
    <submittedName>
        <fullName evidence="2">Uncharacterized protein</fullName>
    </submittedName>
</protein>
<dbReference type="EMBL" id="CDMC01000003">
    <property type="protein sequence ID" value="CEL02235.1"/>
    <property type="molecule type" value="Genomic_DNA"/>
</dbReference>
<organism evidence="2 3">
    <name type="scientific">Aspergillus calidoustus</name>
    <dbReference type="NCBI Taxonomy" id="454130"/>
    <lineage>
        <taxon>Eukaryota</taxon>
        <taxon>Fungi</taxon>
        <taxon>Dikarya</taxon>
        <taxon>Ascomycota</taxon>
        <taxon>Pezizomycotina</taxon>
        <taxon>Eurotiomycetes</taxon>
        <taxon>Eurotiomycetidae</taxon>
        <taxon>Eurotiales</taxon>
        <taxon>Aspergillaceae</taxon>
        <taxon>Aspergillus</taxon>
        <taxon>Aspergillus subgen. Nidulantes</taxon>
    </lineage>
</organism>
<dbReference type="GO" id="GO:0005576">
    <property type="term" value="C:extracellular region"/>
    <property type="evidence" value="ECO:0007669"/>
    <property type="project" value="TreeGrafter"/>
</dbReference>
<dbReference type="OMA" id="CAGGLWI"/>
<dbReference type="PANTHER" id="PTHR38787:SF1">
    <property type="entry name" value="REGULATORY P DOMAIN-CONTAINING PROTEIN"/>
    <property type="match status" value="1"/>
</dbReference>
<name>A0A0U5FS56_ASPCI</name>
<dbReference type="AlphaFoldDB" id="A0A0U5FS56"/>
<keyword evidence="1" id="KW-0732">Signal</keyword>
<evidence type="ECO:0000313" key="3">
    <source>
        <dbReference type="Proteomes" id="UP000054771"/>
    </source>
</evidence>
<dbReference type="InterPro" id="IPR013211">
    <property type="entry name" value="LVIVD"/>
</dbReference>
<proteinExistence type="predicted"/>
<feature type="signal peptide" evidence="1">
    <location>
        <begin position="1"/>
        <end position="17"/>
    </location>
</feature>
<reference evidence="3" key="1">
    <citation type="journal article" date="2016" name="Genome Announc.">
        <title>Draft genome sequences of fungus Aspergillus calidoustus.</title>
        <authorList>
            <person name="Horn F."/>
            <person name="Linde J."/>
            <person name="Mattern D.J."/>
            <person name="Walther G."/>
            <person name="Guthke R."/>
            <person name="Scherlach K."/>
            <person name="Martin K."/>
            <person name="Brakhage A.A."/>
            <person name="Petzke L."/>
            <person name="Valiante V."/>
        </authorList>
    </citation>
    <scope>NUCLEOTIDE SEQUENCE [LARGE SCALE GENOMIC DNA]</scope>
    <source>
        <strain evidence="3">SF006504</strain>
    </source>
</reference>
<feature type="chain" id="PRO_5006857243" evidence="1">
    <location>
        <begin position="18"/>
        <end position="284"/>
    </location>
</feature>
<dbReference type="NCBIfam" id="TIGR04312">
    <property type="entry name" value="choice_anch_B"/>
    <property type="match status" value="1"/>
</dbReference>
<evidence type="ECO:0000313" key="2">
    <source>
        <dbReference type="EMBL" id="CEL02235.1"/>
    </source>
</evidence>
<dbReference type="InterPro" id="IPR027589">
    <property type="entry name" value="Choice_anch_B"/>
</dbReference>
<sequence>MKLSLVSLLSLACAATASYENGGTMEHLMSLKMASRERAHAKGWFDKDRYPLLSRRKCLRGKAGEYSCKNVDLLSFISHQGLGSETREGNDVWGWVSKWGREFGIVGQTDGVAFVEILPLTGTLRYVGRLATQTVPSVWRDIKVIGDHAYIGSEAPGHGLQIFDLNKPIIFSPEKDLTAWYQGFGSSHNIVAHEETNTIYAVGTQRNLTCAGGLWIVDVSDPANPTSPGCVNEDGYVHDGMSAISYVKSTANLCSPMRHLPRPRQEVHRPRDLLQLQRGHLDHC</sequence>
<dbReference type="Pfam" id="PF08309">
    <property type="entry name" value="LVIVD"/>
    <property type="match status" value="1"/>
</dbReference>
<evidence type="ECO:0000256" key="1">
    <source>
        <dbReference type="SAM" id="SignalP"/>
    </source>
</evidence>
<dbReference type="OrthoDB" id="2099887at2759"/>
<dbReference type="PANTHER" id="PTHR38787">
    <property type="entry name" value="REGULATORY P DOMAIN-CONTAINING PROTEIN"/>
    <property type="match status" value="1"/>
</dbReference>
<dbReference type="Proteomes" id="UP000054771">
    <property type="component" value="Unassembled WGS sequence"/>
</dbReference>
<accession>A0A0U5FS56</accession>